<keyword evidence="8" id="KW-1185">Reference proteome</keyword>
<evidence type="ECO:0000259" key="4">
    <source>
        <dbReference type="PROSITE" id="PS50132"/>
    </source>
</evidence>
<feature type="compositionally biased region" description="Basic and acidic residues" evidence="2">
    <location>
        <begin position="445"/>
        <end position="455"/>
    </location>
</feature>
<feature type="region of interest" description="Disordered" evidence="2">
    <location>
        <begin position="637"/>
        <end position="727"/>
    </location>
</feature>
<proteinExistence type="inferred from homology"/>
<dbReference type="PROSITE" id="PS50195">
    <property type="entry name" value="PX"/>
    <property type="match status" value="1"/>
</dbReference>
<dbReference type="InterPro" id="IPR036871">
    <property type="entry name" value="PX_dom_sf"/>
</dbReference>
<dbReference type="PROSITE" id="PS50132">
    <property type="entry name" value="RGS"/>
    <property type="match status" value="1"/>
</dbReference>
<dbReference type="SUPFAM" id="SSF48097">
    <property type="entry name" value="Regulator of G-protein signaling, RGS"/>
    <property type="match status" value="1"/>
</dbReference>
<feature type="domain" description="PXA" evidence="6">
    <location>
        <begin position="151"/>
        <end position="340"/>
    </location>
</feature>
<dbReference type="Pfam" id="PF00787">
    <property type="entry name" value="PX"/>
    <property type="match status" value="1"/>
</dbReference>
<dbReference type="SMART" id="SM00313">
    <property type="entry name" value="PXA"/>
    <property type="match status" value="1"/>
</dbReference>
<evidence type="ECO:0000259" key="6">
    <source>
        <dbReference type="PROSITE" id="PS51207"/>
    </source>
</evidence>
<feature type="domain" description="RGS" evidence="4">
    <location>
        <begin position="469"/>
        <end position="608"/>
    </location>
</feature>
<evidence type="ECO:0000313" key="8">
    <source>
        <dbReference type="Proteomes" id="UP000756921"/>
    </source>
</evidence>
<feature type="region of interest" description="Disordered" evidence="2">
    <location>
        <begin position="1231"/>
        <end position="1251"/>
    </location>
</feature>
<name>A0A9P6GRK7_9PLEO</name>
<protein>
    <submittedName>
        <fullName evidence="7">Intermediate filament protein</fullName>
    </submittedName>
</protein>
<evidence type="ECO:0000259" key="5">
    <source>
        <dbReference type="PROSITE" id="PS50195"/>
    </source>
</evidence>
<evidence type="ECO:0000256" key="3">
    <source>
        <dbReference type="SAM" id="Phobius"/>
    </source>
</evidence>
<dbReference type="OrthoDB" id="120967at2759"/>
<dbReference type="Pfam" id="PF00615">
    <property type="entry name" value="RGS"/>
    <property type="match status" value="1"/>
</dbReference>
<dbReference type="InterPro" id="IPR001683">
    <property type="entry name" value="PX_dom"/>
</dbReference>
<dbReference type="CDD" id="cd06876">
    <property type="entry name" value="PX_MDM1p"/>
    <property type="match status" value="1"/>
</dbReference>
<evidence type="ECO:0000313" key="7">
    <source>
        <dbReference type="EMBL" id="KAF9740547.1"/>
    </source>
</evidence>
<dbReference type="PROSITE" id="PS51207">
    <property type="entry name" value="PXA"/>
    <property type="match status" value="1"/>
</dbReference>
<sequence>MRRRSEDVWVLEVMLRGPCALGSEGRASHAEPRHQASSQDACGAARSIMALKRRDVVLAAVAVFIAWGYLTHYSPSLRFLPYAFVAGVLATVTLQAWLMLTTAWAKDLRTGGNAHYGPRHVAFLALDKWRAEKAALTERSAYMMEPLYPASFVVSDSIDVLLGLILRDFVKSWYGNISKSPTFVNEVDRAVRAALGEIRDRLLAVDTVEIAVSRMIPLITEHLRAAHEAESVVRGKKLSRNVTESEELDMAIAAKYKDGRLHPAASLAYSNTKLNQQQHLRSIVARLLPSIMPENMTTSPAVNVLIKEIVACAVLSPVMQMLADPDTWNQLMEGYGRSLLQERKTVRKLRAELDKHAPPSPKTPKNVQFPKLAPGDNERKFERFVRAIRQTNTLAEARRFRSEISGQLRKDSMIKGQDPLHLRRLETARRILDQKINNLSASGSVRDKKAAAQEKPKHKRTTSRFENASLRDVLYDAAGLSCFMEYMDQVGLMRLVQFWIVVDGIRNPLEQDTDEPVELSGSLSAWTDSDRADMAQINEGYLSQPDLEISPQARQAVTTFLKSGRAATPEQYHNARRSLLHAQTAAYDRLQEPYFRRFKRSNLYYKWLAMDEAANFQKSAVSTKMVAQTLDKPSLGASARMVRSQSSQQNNLNVPDLRRAVASSSDLKTMGKGRDLDPLPRRSLDGGAPARVPLFDDDYDSDPMANSTASLDSDFGPSRQPSDNSRAVDALQAAMTDIMGDEPEGSLFAETNTLASLQDNDSMRGSLELPRALSPGPLAMQGKDRLKPSIASLGLVGEPRTRGVFNDDLFGDEERFLEDEIEEPHRATEEEEIHEAAPGDLGLAEAIDALTADIERLVTQESIVDSLTSKAELTNNAAELRILRKSKSSLQREIHRKELQRQQYIVQESDNSLYGRATVFIQSIMVGTEADGKEFAMYVIEVRRRAGDQMPAAAWVVSRRYSEFHDLNKRLRSKFPQVRNLEFPRRQMMLKLQKDFLQKRRIGLEKYLRDLLLIPAVCRSREFRAFLSQAAISATDPSANQQASNDFVSRIYSSVADGMEEFLGNIPNNWLRGRAVVVVLHQLLGGTIERKIRDSFNSVMSDDNIAKYIDALKDSMWPNGKMKQSVERTPQDRAKSRKEAGVVLSTLVPELAASVVGRSNAQMAATKLEATVNNPRLNTHLAFTLLDEMIQVLFPDVGISKRRVPRPSRQRIRSSRVIMQQRTPMDCKMAHDSATTRSPLPTTSPPSSMPPQQISALLCLPGEIRNMIYFHVLDTHSVNELLFEEAHALASTSRQLRVEFWPYFLARVTFRVNLRNYADFLATLYPPASPDAMRTYVGNITFTGPSRGGRFVTTVRAKGDGAQGTSLNFLPLVLLLRAAPRIRFSLDADCTWLCSRKVFRSFLNYARTSPTWVVAPLLTSLTLRLREAQMAQGTCKTYWIVDVGLRRDLAWVYETAGFSAWVGMRGDRGREGVTVHATWDREEVEVVGRRLRWARKATGGWRRVWKWVTGLRVKGQEAIWFGSGICA</sequence>
<accession>A0A9P6GRK7</accession>
<feature type="compositionally biased region" description="Polar residues" evidence="2">
    <location>
        <begin position="643"/>
        <end position="653"/>
    </location>
</feature>
<keyword evidence="3" id="KW-1133">Transmembrane helix</keyword>
<dbReference type="PANTHER" id="PTHR22775">
    <property type="entry name" value="SORTING NEXIN"/>
    <property type="match status" value="1"/>
</dbReference>
<comment type="similarity">
    <text evidence="1">Belongs to the sorting nexin family.</text>
</comment>
<dbReference type="Gene3D" id="1.10.167.10">
    <property type="entry name" value="Regulator of G-protein Signalling 4, domain 2"/>
    <property type="match status" value="1"/>
</dbReference>
<keyword evidence="3" id="KW-0472">Membrane</keyword>
<evidence type="ECO:0000256" key="1">
    <source>
        <dbReference type="ARBA" id="ARBA00010883"/>
    </source>
</evidence>
<dbReference type="InterPro" id="IPR044926">
    <property type="entry name" value="RGS_subdomain_2"/>
</dbReference>
<feature type="compositionally biased region" description="Basic and acidic residues" evidence="2">
    <location>
        <begin position="672"/>
        <end position="684"/>
    </location>
</feature>
<reference evidence="7" key="1">
    <citation type="journal article" date="2020" name="Mol. Plant Microbe Interact.">
        <title>Genome Sequence of the Biocontrol Agent Coniothyrium minitans strain Conio (IMI 134523).</title>
        <authorList>
            <person name="Patel D."/>
            <person name="Shittu T.A."/>
            <person name="Baroncelli R."/>
            <person name="Muthumeenakshi S."/>
            <person name="Osborne T.H."/>
            <person name="Janganan T.K."/>
            <person name="Sreenivasaprasad S."/>
        </authorList>
    </citation>
    <scope>NUCLEOTIDE SEQUENCE</scope>
    <source>
        <strain evidence="7">Conio</strain>
    </source>
</reference>
<evidence type="ECO:0000256" key="2">
    <source>
        <dbReference type="SAM" id="MobiDB-lite"/>
    </source>
</evidence>
<feature type="region of interest" description="Disordered" evidence="2">
    <location>
        <begin position="355"/>
        <end position="374"/>
    </location>
</feature>
<feature type="transmembrane region" description="Helical" evidence="3">
    <location>
        <begin position="56"/>
        <end position="73"/>
    </location>
</feature>
<keyword evidence="3" id="KW-0812">Transmembrane</keyword>
<comment type="caution">
    <text evidence="7">The sequence shown here is derived from an EMBL/GenBank/DDBJ whole genome shotgun (WGS) entry which is preliminary data.</text>
</comment>
<dbReference type="SUPFAM" id="SSF64268">
    <property type="entry name" value="PX domain"/>
    <property type="match status" value="1"/>
</dbReference>
<dbReference type="InterPro" id="IPR013937">
    <property type="entry name" value="Sorting_nexin_C"/>
</dbReference>
<dbReference type="InterPro" id="IPR036305">
    <property type="entry name" value="RGS_sf"/>
</dbReference>
<dbReference type="SMART" id="SM00312">
    <property type="entry name" value="PX"/>
    <property type="match status" value="1"/>
</dbReference>
<dbReference type="InterPro" id="IPR016137">
    <property type="entry name" value="RGS"/>
</dbReference>
<dbReference type="PANTHER" id="PTHR22775:SF3">
    <property type="entry name" value="SORTING NEXIN-13"/>
    <property type="match status" value="1"/>
</dbReference>
<dbReference type="Pfam" id="PF08628">
    <property type="entry name" value="Nexin_C"/>
    <property type="match status" value="1"/>
</dbReference>
<dbReference type="InterPro" id="IPR003114">
    <property type="entry name" value="Phox_assoc"/>
</dbReference>
<dbReference type="EMBL" id="WJXW01000001">
    <property type="protein sequence ID" value="KAF9740547.1"/>
    <property type="molecule type" value="Genomic_DNA"/>
</dbReference>
<organism evidence="7 8">
    <name type="scientific">Paraphaeosphaeria minitans</name>
    <dbReference type="NCBI Taxonomy" id="565426"/>
    <lineage>
        <taxon>Eukaryota</taxon>
        <taxon>Fungi</taxon>
        <taxon>Dikarya</taxon>
        <taxon>Ascomycota</taxon>
        <taxon>Pezizomycotina</taxon>
        <taxon>Dothideomycetes</taxon>
        <taxon>Pleosporomycetidae</taxon>
        <taxon>Pleosporales</taxon>
        <taxon>Massarineae</taxon>
        <taxon>Didymosphaeriaceae</taxon>
        <taxon>Paraphaeosphaeria</taxon>
    </lineage>
</organism>
<dbReference type="Gene3D" id="3.30.1520.10">
    <property type="entry name" value="Phox-like domain"/>
    <property type="match status" value="1"/>
</dbReference>
<gene>
    <name evidence="7" type="ORF">PMIN01_00086</name>
</gene>
<feature type="region of interest" description="Disordered" evidence="2">
    <location>
        <begin position="442"/>
        <end position="463"/>
    </location>
</feature>
<dbReference type="SMART" id="SM00315">
    <property type="entry name" value="RGS"/>
    <property type="match status" value="1"/>
</dbReference>
<feature type="domain" description="PX" evidence="5">
    <location>
        <begin position="916"/>
        <end position="1034"/>
    </location>
</feature>
<dbReference type="Pfam" id="PF02194">
    <property type="entry name" value="PXA"/>
    <property type="match status" value="1"/>
</dbReference>
<dbReference type="Proteomes" id="UP000756921">
    <property type="component" value="Unassembled WGS sequence"/>
</dbReference>
<dbReference type="GO" id="GO:0035091">
    <property type="term" value="F:phosphatidylinositol binding"/>
    <property type="evidence" value="ECO:0007669"/>
    <property type="project" value="InterPro"/>
</dbReference>